<gene>
    <name evidence="1" type="ORF">CHUV0807_2072</name>
</gene>
<evidence type="ECO:0000313" key="1">
    <source>
        <dbReference type="EMBL" id="SAM69534.1"/>
    </source>
</evidence>
<proteinExistence type="predicted"/>
<organism evidence="1 2">
    <name type="scientific">Cardiobacterium hominis</name>
    <dbReference type="NCBI Taxonomy" id="2718"/>
    <lineage>
        <taxon>Bacteria</taxon>
        <taxon>Pseudomonadati</taxon>
        <taxon>Pseudomonadota</taxon>
        <taxon>Gammaproteobacteria</taxon>
        <taxon>Cardiobacteriales</taxon>
        <taxon>Cardiobacteriaceae</taxon>
        <taxon>Cardiobacterium</taxon>
    </lineage>
</organism>
<dbReference type="EMBL" id="FKLO01000069">
    <property type="protein sequence ID" value="SAM69534.1"/>
    <property type="molecule type" value="Genomic_DNA"/>
</dbReference>
<sequence>MSNIFCGNAEFLNNNTGSHVSFDKMPRKPLAGAICFSLTHRDLNSIITVSSERFDL</sequence>
<dbReference type="AlphaFoldDB" id="A0A1C3H668"/>
<name>A0A1C3H668_9GAMM</name>
<accession>A0A1C3H668</accession>
<reference evidence="2" key="1">
    <citation type="submission" date="2016-04" db="EMBL/GenBank/DDBJ databases">
        <authorList>
            <person name="Tagini F."/>
        </authorList>
    </citation>
    <scope>NUCLEOTIDE SEQUENCE [LARGE SCALE GENOMIC DNA]</scope>
    <source>
        <strain evidence="2">CHUV0807</strain>
    </source>
</reference>
<evidence type="ECO:0000313" key="2">
    <source>
        <dbReference type="Proteomes" id="UP000190837"/>
    </source>
</evidence>
<dbReference type="Proteomes" id="UP000190837">
    <property type="component" value="Unassembled WGS sequence"/>
</dbReference>
<protein>
    <submittedName>
        <fullName evidence="1">Uncharacterized protein</fullName>
    </submittedName>
</protein>